<evidence type="ECO:0000313" key="2">
    <source>
        <dbReference type="Proteomes" id="UP001565474"/>
    </source>
</evidence>
<reference evidence="1 2" key="1">
    <citation type="submission" date="2024-07" db="EMBL/GenBank/DDBJ databases">
        <title>Genomic Encyclopedia of Type Strains, Phase V (KMG-V): Genome sequencing to study the core and pangenomes of soil and plant-associated prokaryotes.</title>
        <authorList>
            <person name="Whitman W."/>
        </authorList>
    </citation>
    <scope>NUCLEOTIDE SEQUENCE [LARGE SCALE GENOMIC DNA]</scope>
    <source>
        <strain evidence="1 2">USDA 222</strain>
    </source>
</reference>
<dbReference type="Proteomes" id="UP001565474">
    <property type="component" value="Unassembled WGS sequence"/>
</dbReference>
<sequence>MDELEGRMRTLLDAALDAAFSHVRGPLGTTALDGLTSFGCRALIDLRNRSTG</sequence>
<proteinExistence type="predicted"/>
<comment type="caution">
    <text evidence="1">The sequence shown here is derived from an EMBL/GenBank/DDBJ whole genome shotgun (WGS) entry which is preliminary data.</text>
</comment>
<keyword evidence="2" id="KW-1185">Reference proteome</keyword>
<gene>
    <name evidence="1" type="ORF">ABH992_004158</name>
</gene>
<evidence type="ECO:0000313" key="1">
    <source>
        <dbReference type="EMBL" id="MEY9471759.1"/>
    </source>
</evidence>
<protein>
    <submittedName>
        <fullName evidence="1">Uncharacterized protein</fullName>
    </submittedName>
</protein>
<name>A0ABV4GKG9_9BRAD</name>
<organism evidence="1 2">
    <name type="scientific">Bradyrhizobium yuanmingense</name>
    <dbReference type="NCBI Taxonomy" id="108015"/>
    <lineage>
        <taxon>Bacteria</taxon>
        <taxon>Pseudomonadati</taxon>
        <taxon>Pseudomonadota</taxon>
        <taxon>Alphaproteobacteria</taxon>
        <taxon>Hyphomicrobiales</taxon>
        <taxon>Nitrobacteraceae</taxon>
        <taxon>Bradyrhizobium</taxon>
    </lineage>
</organism>
<dbReference type="EMBL" id="JBGBZN010000002">
    <property type="protein sequence ID" value="MEY9471759.1"/>
    <property type="molecule type" value="Genomic_DNA"/>
</dbReference>
<accession>A0ABV4GKG9</accession>